<dbReference type="EC" id="6.1.1.16" evidence="2"/>
<keyword evidence="6" id="KW-0862">Zinc</keyword>
<evidence type="ECO:0000256" key="5">
    <source>
        <dbReference type="ARBA" id="ARBA00022741"/>
    </source>
</evidence>
<sequence>MDRKQLQNVVDDDNAFDAPEEVTRGVALDYSAIDMSGLPNFGAAKPLSKICRSGRFEGLPPRCPADPMYIYPVTSVDVYTQDHQLTANSVVEFLEDVMEDCDITVKQDKFKLAMDVYDAWGQMASVCVLIFFLSEEQMRFCFRCDQGSRDVFLDVFERCRAHLMGEATPSTSAELLDSMPPLDMEDVDMPTVEELSFEVDMVEDTNESVKCEALSVLCDCGDVGAQAVLTRKGLMSKVLADEATCVVIAACRLLGHCESNEVTIQLLTDEEVAPSLLEGLLAAEPLSAKANKLADALVEVLRLSGDLVAQCDIHSVADASDIFVADNRVCRSLDQCLGIFPEWHKPKANPLGDMGLKVHNSLTDTKVPFIPINGKEVRMYVCGPTVYDSAHMGHARAYLTFDIIRRILEDYFQYRVFYQMNITDIDDKIILKARKAELVRQYSSSHHSLEKVKADCGFVVERNVQKAHQKLTEMKAENIDPSSREFEEQSTLVAQQEMKVGQAEDLKAKFDALSASPSADGQNFIDLCRDLLADWLDEQFGATIEDKEIFYAHARKYEKEFLEDCESLGIREPTVMTRITEYVPEVVEFIKTLVQRGIAYESKGSVYFDTERYKTHGFDYPKLVPSAGKGATDAEIAEGEGALSANATGGDFGSEKRHRNDFALWKSSKRGEPSWESPWGPGRPGWHIECSVMASEVLGAHIDIHGGGSDLKFPHHDNEIAQSEAYHFSDSCGSCDTADSQWVNYFLHAGHLHIKGLKMSKSLKNFITIRQALQSYTARQLRIMFLLQQWDKPINFSDQTIAEAKDKESRFNSFFNRVKELLRTRPPYSIRQKWEEESLDFSINDQIATAMAAVHEAICDNFNTSEAMTQLDNIVTAVNSYMVKSENPKAPLVQQAAQYVQKMLTIFGVADNADVLGLSSGAQGEESKTLSKVLTAFASFREQLRSAAQADKNKTLLRMCDELRDETMVDLGVRLEDKADGSSVWSLEDPLALKREIESKKAQKKREARLKERRKLETKVQEKAKELQRWTKALVDPVEFLRDESKYGSWDEAGLPLTFADGSEISKKARKQAVKEMDKHVKDHTEVEARGGQTYVQTVEKELNDFQEQLNHATASSDEESA</sequence>
<dbReference type="InterPro" id="IPR024909">
    <property type="entry name" value="Cys-tRNA/MSH_ligase"/>
</dbReference>
<evidence type="ECO:0000259" key="12">
    <source>
        <dbReference type="Pfam" id="PF01406"/>
    </source>
</evidence>
<keyword evidence="5" id="KW-0547">Nucleotide-binding</keyword>
<dbReference type="PANTHER" id="PTHR10890">
    <property type="entry name" value="CYSTEINYL-TRNA SYNTHETASE"/>
    <property type="match status" value="1"/>
</dbReference>
<dbReference type="PRINTS" id="PR00983">
    <property type="entry name" value="TRNASYNTHCYS"/>
</dbReference>
<dbReference type="Proteomes" id="UP000572268">
    <property type="component" value="Unassembled WGS sequence"/>
</dbReference>
<evidence type="ECO:0000313" key="13">
    <source>
        <dbReference type="EMBL" id="KAF4657542.1"/>
    </source>
</evidence>
<evidence type="ECO:0000256" key="4">
    <source>
        <dbReference type="ARBA" id="ARBA00022723"/>
    </source>
</evidence>
<dbReference type="EMBL" id="JABANN010000517">
    <property type="protein sequence ID" value="KAF4657542.1"/>
    <property type="molecule type" value="Genomic_DNA"/>
</dbReference>
<dbReference type="GO" id="GO:0005737">
    <property type="term" value="C:cytoplasm"/>
    <property type="evidence" value="ECO:0007669"/>
    <property type="project" value="TreeGrafter"/>
</dbReference>
<protein>
    <recommendedName>
        <fullName evidence="2">cysteine--tRNA ligase</fullName>
        <ecNumber evidence="2">6.1.1.16</ecNumber>
    </recommendedName>
    <alternativeName>
        <fullName evidence="10">Cysteinyl-tRNA synthetase</fullName>
    </alternativeName>
</protein>
<evidence type="ECO:0000256" key="3">
    <source>
        <dbReference type="ARBA" id="ARBA00022598"/>
    </source>
</evidence>
<evidence type="ECO:0000256" key="6">
    <source>
        <dbReference type="ARBA" id="ARBA00022833"/>
    </source>
</evidence>
<dbReference type="InterPro" id="IPR009080">
    <property type="entry name" value="tRNAsynth_Ia_anticodon-bd"/>
</dbReference>
<dbReference type="InterPro" id="IPR015803">
    <property type="entry name" value="Cys-tRNA-ligase"/>
</dbReference>
<dbReference type="Gene3D" id="3.40.50.620">
    <property type="entry name" value="HUPs"/>
    <property type="match status" value="2"/>
</dbReference>
<feature type="coiled-coil region" evidence="11">
    <location>
        <begin position="994"/>
        <end position="1033"/>
    </location>
</feature>
<dbReference type="InterPro" id="IPR032678">
    <property type="entry name" value="tRNA-synt_1_cat_dom"/>
</dbReference>
<keyword evidence="4" id="KW-0479">Metal-binding</keyword>
<evidence type="ECO:0000256" key="1">
    <source>
        <dbReference type="ARBA" id="ARBA00001947"/>
    </source>
</evidence>
<keyword evidence="7" id="KW-0067">ATP-binding</keyword>
<keyword evidence="3" id="KW-0436">Ligase</keyword>
<evidence type="ECO:0000256" key="7">
    <source>
        <dbReference type="ARBA" id="ARBA00022840"/>
    </source>
</evidence>
<dbReference type="GO" id="GO:0046872">
    <property type="term" value="F:metal ion binding"/>
    <property type="evidence" value="ECO:0007669"/>
    <property type="project" value="UniProtKB-KW"/>
</dbReference>
<evidence type="ECO:0000256" key="10">
    <source>
        <dbReference type="ARBA" id="ARBA00031499"/>
    </source>
</evidence>
<dbReference type="NCBIfam" id="TIGR00435">
    <property type="entry name" value="cysS"/>
    <property type="match status" value="1"/>
</dbReference>
<dbReference type="PANTHER" id="PTHR10890:SF3">
    <property type="entry name" value="CYSTEINE--TRNA LIGASE, CYTOPLASMIC"/>
    <property type="match status" value="1"/>
</dbReference>
<dbReference type="GO" id="GO:0004817">
    <property type="term" value="F:cysteine-tRNA ligase activity"/>
    <property type="evidence" value="ECO:0007669"/>
    <property type="project" value="UniProtKB-EC"/>
</dbReference>
<evidence type="ECO:0000256" key="2">
    <source>
        <dbReference type="ARBA" id="ARBA00012832"/>
    </source>
</evidence>
<dbReference type="AlphaFoldDB" id="A0A7J6LE93"/>
<comment type="caution">
    <text evidence="13">The sequence shown here is derived from an EMBL/GenBank/DDBJ whole genome shotgun (WGS) entry which is preliminary data.</text>
</comment>
<dbReference type="CDD" id="cd00672">
    <property type="entry name" value="CysRS_core"/>
    <property type="match status" value="1"/>
</dbReference>
<dbReference type="GO" id="GO:0005524">
    <property type="term" value="F:ATP binding"/>
    <property type="evidence" value="ECO:0007669"/>
    <property type="project" value="UniProtKB-KW"/>
</dbReference>
<proteinExistence type="inferred from homology"/>
<accession>A0A7J6LE93</accession>
<name>A0A7J6LE93_PEROL</name>
<evidence type="ECO:0000256" key="11">
    <source>
        <dbReference type="SAM" id="Coils"/>
    </source>
</evidence>
<reference evidence="13 14" key="1">
    <citation type="submission" date="2020-04" db="EMBL/GenBank/DDBJ databases">
        <title>Perkinsus olseni comparative genomics.</title>
        <authorList>
            <person name="Bogema D.R."/>
        </authorList>
    </citation>
    <scope>NUCLEOTIDE SEQUENCE [LARGE SCALE GENOMIC DNA]</scope>
    <source>
        <strain evidence="13">ATCC PRA-31</strain>
    </source>
</reference>
<organism evidence="13 14">
    <name type="scientific">Perkinsus olseni</name>
    <name type="common">Perkinsus atlanticus</name>
    <dbReference type="NCBI Taxonomy" id="32597"/>
    <lineage>
        <taxon>Eukaryota</taxon>
        <taxon>Sar</taxon>
        <taxon>Alveolata</taxon>
        <taxon>Perkinsozoa</taxon>
        <taxon>Perkinsea</taxon>
        <taxon>Perkinsida</taxon>
        <taxon>Perkinsidae</taxon>
        <taxon>Perkinsus</taxon>
    </lineage>
</organism>
<dbReference type="SUPFAM" id="SSF47323">
    <property type="entry name" value="Anticodon-binding domain of a subclass of class I aminoacyl-tRNA synthetases"/>
    <property type="match status" value="1"/>
</dbReference>
<feature type="domain" description="tRNA synthetases class I catalytic" evidence="12">
    <location>
        <begin position="370"/>
        <end position="805"/>
    </location>
</feature>
<dbReference type="Gene3D" id="1.20.120.1910">
    <property type="entry name" value="Cysteine-tRNA ligase, C-terminal anti-codon recognition domain"/>
    <property type="match status" value="1"/>
</dbReference>
<evidence type="ECO:0000313" key="14">
    <source>
        <dbReference type="Proteomes" id="UP000572268"/>
    </source>
</evidence>
<evidence type="ECO:0000256" key="8">
    <source>
        <dbReference type="ARBA" id="ARBA00022917"/>
    </source>
</evidence>
<dbReference type="HAMAP" id="MF_00041">
    <property type="entry name" value="Cys_tRNA_synth"/>
    <property type="match status" value="1"/>
</dbReference>
<dbReference type="GO" id="GO:0006423">
    <property type="term" value="P:cysteinyl-tRNA aminoacylation"/>
    <property type="evidence" value="ECO:0007669"/>
    <property type="project" value="InterPro"/>
</dbReference>
<gene>
    <name evidence="13" type="ORF">FOL46_007375</name>
</gene>
<keyword evidence="11" id="KW-0175">Coiled coil</keyword>
<comment type="cofactor">
    <cofactor evidence="1">
        <name>Zn(2+)</name>
        <dbReference type="ChEBI" id="CHEBI:29105"/>
    </cofactor>
</comment>
<keyword evidence="8" id="KW-0648">Protein biosynthesis</keyword>
<dbReference type="InterPro" id="IPR014729">
    <property type="entry name" value="Rossmann-like_a/b/a_fold"/>
</dbReference>
<evidence type="ECO:0000256" key="9">
    <source>
        <dbReference type="ARBA" id="ARBA00023146"/>
    </source>
</evidence>
<dbReference type="Pfam" id="PF01406">
    <property type="entry name" value="tRNA-synt_1e"/>
    <property type="match status" value="1"/>
</dbReference>
<dbReference type="SUPFAM" id="SSF52374">
    <property type="entry name" value="Nucleotidylyl transferase"/>
    <property type="match status" value="1"/>
</dbReference>
<keyword evidence="9" id="KW-0030">Aminoacyl-tRNA synthetase</keyword>